<sequence>MRPVPFDYADPATVAEVCEVMHRYGGEAAVLAGGQTLVAQLNSRVRRPAMVVDLRRVAGLREVTVDRGILIIGAGVTQRAVEQHPDTPAVLREALARVGHVPTRNRGTLGGSLAFGDPQGELPTTVLALDARVRVASVRGERVLAVADLWSGPFRTALASDELITAVEVPLPEDSRWAFEQRDFRRHGKATAVAGFSSGRLVLALGGVGTRPLLVDDELLAGRSPEAVGSAVRELVVPAGPDPYVSTGHRRQLAATATTAALHRVLTTTPVENS</sequence>
<evidence type="ECO:0000256" key="3">
    <source>
        <dbReference type="ARBA" id="ARBA00023002"/>
    </source>
</evidence>
<dbReference type="Proteomes" id="UP000309992">
    <property type="component" value="Unassembled WGS sequence"/>
</dbReference>
<keyword evidence="3" id="KW-0560">Oxidoreductase</keyword>
<dbReference type="InterPro" id="IPR016169">
    <property type="entry name" value="FAD-bd_PCMH_sub2"/>
</dbReference>
<dbReference type="EMBL" id="SWMS01000008">
    <property type="protein sequence ID" value="TKG70548.1"/>
    <property type="molecule type" value="Genomic_DNA"/>
</dbReference>
<evidence type="ECO:0000256" key="2">
    <source>
        <dbReference type="ARBA" id="ARBA00022827"/>
    </source>
</evidence>
<feature type="domain" description="FAD-binding PCMH-type" evidence="4">
    <location>
        <begin position="1"/>
        <end position="174"/>
    </location>
</feature>
<dbReference type="PANTHER" id="PTHR42659">
    <property type="entry name" value="XANTHINE DEHYDROGENASE SUBUNIT C-RELATED"/>
    <property type="match status" value="1"/>
</dbReference>
<name>A0ABY2S421_9PSEU</name>
<reference evidence="5 6" key="1">
    <citation type="journal article" date="2015" name="Antonie Van Leeuwenhoek">
        <title>Prauserella endophytica sp. nov., an endophytic actinobacterium isolated from Tamarix taklamakanensis.</title>
        <authorList>
            <person name="Liu J.M."/>
            <person name="Habden X."/>
            <person name="Guo L."/>
            <person name="Tuo L."/>
            <person name="Jiang Z.K."/>
            <person name="Liu S.W."/>
            <person name="Liu X.F."/>
            <person name="Chen L."/>
            <person name="Li R.F."/>
            <person name="Zhang Y.Q."/>
            <person name="Sun C.H."/>
        </authorList>
    </citation>
    <scope>NUCLEOTIDE SEQUENCE [LARGE SCALE GENOMIC DNA]</scope>
    <source>
        <strain evidence="5 6">CGMCC 4.7182</strain>
    </source>
</reference>
<organism evidence="5 6">
    <name type="scientific">Prauserella endophytica</name>
    <dbReference type="NCBI Taxonomy" id="1592324"/>
    <lineage>
        <taxon>Bacteria</taxon>
        <taxon>Bacillati</taxon>
        <taxon>Actinomycetota</taxon>
        <taxon>Actinomycetes</taxon>
        <taxon>Pseudonocardiales</taxon>
        <taxon>Pseudonocardiaceae</taxon>
        <taxon>Prauserella</taxon>
        <taxon>Prauserella coralliicola group</taxon>
    </lineage>
</organism>
<accession>A0ABY2S421</accession>
<dbReference type="RefSeq" id="WP_137095558.1">
    <property type="nucleotide sequence ID" value="NZ_SWMS01000008.1"/>
</dbReference>
<dbReference type="InterPro" id="IPR016166">
    <property type="entry name" value="FAD-bd_PCMH"/>
</dbReference>
<dbReference type="Gene3D" id="3.30.43.10">
    <property type="entry name" value="Uridine Diphospho-n-acetylenolpyruvylglucosamine Reductase, domain 2"/>
    <property type="match status" value="1"/>
</dbReference>
<dbReference type="PANTHER" id="PTHR42659:SF2">
    <property type="entry name" value="XANTHINE DEHYDROGENASE SUBUNIT C-RELATED"/>
    <property type="match status" value="1"/>
</dbReference>
<dbReference type="PROSITE" id="PS51387">
    <property type="entry name" value="FAD_PCMH"/>
    <property type="match status" value="1"/>
</dbReference>
<gene>
    <name evidence="5" type="ORF">FCN18_16840</name>
</gene>
<dbReference type="InterPro" id="IPR051312">
    <property type="entry name" value="Diverse_Substr_Oxidored"/>
</dbReference>
<evidence type="ECO:0000313" key="5">
    <source>
        <dbReference type="EMBL" id="TKG70548.1"/>
    </source>
</evidence>
<keyword evidence="2" id="KW-0274">FAD</keyword>
<proteinExistence type="predicted"/>
<comment type="caution">
    <text evidence="5">The sequence shown here is derived from an EMBL/GenBank/DDBJ whole genome shotgun (WGS) entry which is preliminary data.</text>
</comment>
<dbReference type="SUPFAM" id="SSF56176">
    <property type="entry name" value="FAD-binding/transporter-associated domain-like"/>
    <property type="match status" value="1"/>
</dbReference>
<dbReference type="Gene3D" id="3.30.465.10">
    <property type="match status" value="1"/>
</dbReference>
<protein>
    <submittedName>
        <fullName evidence="5">FAD-binding protein</fullName>
    </submittedName>
</protein>
<keyword evidence="1" id="KW-0285">Flavoprotein</keyword>
<dbReference type="InterPro" id="IPR002346">
    <property type="entry name" value="Mopterin_DH_FAD-bd"/>
</dbReference>
<dbReference type="Pfam" id="PF00941">
    <property type="entry name" value="FAD_binding_5"/>
    <property type="match status" value="1"/>
</dbReference>
<evidence type="ECO:0000313" key="6">
    <source>
        <dbReference type="Proteomes" id="UP000309992"/>
    </source>
</evidence>
<evidence type="ECO:0000259" key="4">
    <source>
        <dbReference type="PROSITE" id="PS51387"/>
    </source>
</evidence>
<dbReference type="InterPro" id="IPR036318">
    <property type="entry name" value="FAD-bd_PCMH-like_sf"/>
</dbReference>
<evidence type="ECO:0000256" key="1">
    <source>
        <dbReference type="ARBA" id="ARBA00022630"/>
    </source>
</evidence>
<dbReference type="InterPro" id="IPR016167">
    <property type="entry name" value="FAD-bd_PCMH_sub1"/>
</dbReference>
<keyword evidence="6" id="KW-1185">Reference proteome</keyword>